<gene>
    <name evidence="1" type="ORF">FWK35_00030340</name>
</gene>
<name>A0A6G0VQK0_APHCR</name>
<dbReference type="EMBL" id="VUJU01013175">
    <property type="protein sequence ID" value="KAF0705666.1"/>
    <property type="molecule type" value="Genomic_DNA"/>
</dbReference>
<sequence length="139" mass="16018">MTKNSMYLLMNKIMTKYFIWPDLNNCKVVDKIFVCRFKEIIHNCDTDPTCVTELLKNSVTKPPQCDTYISEFKTKILSQKIKIKSSGKLNLKSGCIAYTSKVPVDLCLMNDSCCNVVNFSNQAYPKPIHFDEIKNIEFN</sequence>
<accession>A0A6G0VQK0</accession>
<evidence type="ECO:0000313" key="1">
    <source>
        <dbReference type="EMBL" id="KAF0705666.1"/>
    </source>
</evidence>
<comment type="caution">
    <text evidence="1">The sequence shown here is derived from an EMBL/GenBank/DDBJ whole genome shotgun (WGS) entry which is preliminary data.</text>
</comment>
<proteinExistence type="predicted"/>
<evidence type="ECO:0000313" key="2">
    <source>
        <dbReference type="Proteomes" id="UP000478052"/>
    </source>
</evidence>
<protein>
    <submittedName>
        <fullName evidence="1">Uncharacterized protein</fullName>
    </submittedName>
</protein>
<reference evidence="1 2" key="1">
    <citation type="submission" date="2019-08" db="EMBL/GenBank/DDBJ databases">
        <title>Whole genome of Aphis craccivora.</title>
        <authorList>
            <person name="Voronova N.V."/>
            <person name="Shulinski R.S."/>
            <person name="Bandarenka Y.V."/>
            <person name="Zhorov D.G."/>
            <person name="Warner D."/>
        </authorList>
    </citation>
    <scope>NUCLEOTIDE SEQUENCE [LARGE SCALE GENOMIC DNA]</scope>
    <source>
        <strain evidence="1">180601</strain>
        <tissue evidence="1">Whole Body</tissue>
    </source>
</reference>
<dbReference type="Proteomes" id="UP000478052">
    <property type="component" value="Unassembled WGS sequence"/>
</dbReference>
<dbReference type="AlphaFoldDB" id="A0A6G0VQK0"/>
<dbReference type="OrthoDB" id="7615214at2759"/>
<organism evidence="1 2">
    <name type="scientific">Aphis craccivora</name>
    <name type="common">Cowpea aphid</name>
    <dbReference type="NCBI Taxonomy" id="307492"/>
    <lineage>
        <taxon>Eukaryota</taxon>
        <taxon>Metazoa</taxon>
        <taxon>Ecdysozoa</taxon>
        <taxon>Arthropoda</taxon>
        <taxon>Hexapoda</taxon>
        <taxon>Insecta</taxon>
        <taxon>Pterygota</taxon>
        <taxon>Neoptera</taxon>
        <taxon>Paraneoptera</taxon>
        <taxon>Hemiptera</taxon>
        <taxon>Sternorrhyncha</taxon>
        <taxon>Aphidomorpha</taxon>
        <taxon>Aphidoidea</taxon>
        <taxon>Aphididae</taxon>
        <taxon>Aphidini</taxon>
        <taxon>Aphis</taxon>
        <taxon>Aphis</taxon>
    </lineage>
</organism>
<keyword evidence="2" id="KW-1185">Reference proteome</keyword>